<protein>
    <submittedName>
        <fullName evidence="1">Uncharacterized protein</fullName>
    </submittedName>
</protein>
<evidence type="ECO:0000313" key="1">
    <source>
        <dbReference type="EMBL" id="CAE7194862.1"/>
    </source>
</evidence>
<evidence type="ECO:0000313" key="2">
    <source>
        <dbReference type="Proteomes" id="UP000604046"/>
    </source>
</evidence>
<dbReference type="EMBL" id="CAJNDS010000342">
    <property type="protein sequence ID" value="CAE7194862.1"/>
    <property type="molecule type" value="Genomic_DNA"/>
</dbReference>
<keyword evidence="2" id="KW-1185">Reference proteome</keyword>
<organism evidence="1 2">
    <name type="scientific">Symbiodinium natans</name>
    <dbReference type="NCBI Taxonomy" id="878477"/>
    <lineage>
        <taxon>Eukaryota</taxon>
        <taxon>Sar</taxon>
        <taxon>Alveolata</taxon>
        <taxon>Dinophyceae</taxon>
        <taxon>Suessiales</taxon>
        <taxon>Symbiodiniaceae</taxon>
        <taxon>Symbiodinium</taxon>
    </lineage>
</organism>
<reference evidence="1" key="1">
    <citation type="submission" date="2021-02" db="EMBL/GenBank/DDBJ databases">
        <authorList>
            <person name="Dougan E. K."/>
            <person name="Rhodes N."/>
            <person name="Thang M."/>
            <person name="Chan C."/>
        </authorList>
    </citation>
    <scope>NUCLEOTIDE SEQUENCE</scope>
</reference>
<sequence length="90" mass="9945">MRSLVDDPGTKLDDSDFLDFEVAFSSAVEGDTLKLKVFYEFLADVLKHGSKELLEQVWAGLPLRFAPVSNSELEVVLDTAALAQNEELVT</sequence>
<dbReference type="AlphaFoldDB" id="A0A812J2X2"/>
<gene>
    <name evidence="1" type="ORF">SNAT2548_LOCUS5356</name>
</gene>
<dbReference type="Proteomes" id="UP000604046">
    <property type="component" value="Unassembled WGS sequence"/>
</dbReference>
<accession>A0A812J2X2</accession>
<proteinExistence type="predicted"/>
<name>A0A812J2X2_9DINO</name>
<comment type="caution">
    <text evidence="1">The sequence shown here is derived from an EMBL/GenBank/DDBJ whole genome shotgun (WGS) entry which is preliminary data.</text>
</comment>